<organism evidence="2 3">
    <name type="scientific">Parachaetomium inaequale</name>
    <dbReference type="NCBI Taxonomy" id="2588326"/>
    <lineage>
        <taxon>Eukaryota</taxon>
        <taxon>Fungi</taxon>
        <taxon>Dikarya</taxon>
        <taxon>Ascomycota</taxon>
        <taxon>Pezizomycotina</taxon>
        <taxon>Sordariomycetes</taxon>
        <taxon>Sordariomycetidae</taxon>
        <taxon>Sordariales</taxon>
        <taxon>Chaetomiaceae</taxon>
        <taxon>Parachaetomium</taxon>
    </lineage>
</organism>
<proteinExistence type="predicted"/>
<dbReference type="Proteomes" id="UP001303115">
    <property type="component" value="Unassembled WGS sequence"/>
</dbReference>
<gene>
    <name evidence="2" type="ORF">C8A01DRAFT_42354</name>
</gene>
<reference evidence="3" key="1">
    <citation type="journal article" date="2023" name="Mol. Phylogenet. Evol.">
        <title>Genome-scale phylogeny and comparative genomics of the fungal order Sordariales.</title>
        <authorList>
            <person name="Hensen N."/>
            <person name="Bonometti L."/>
            <person name="Westerberg I."/>
            <person name="Brannstrom I.O."/>
            <person name="Guillou S."/>
            <person name="Cros-Aarteil S."/>
            <person name="Calhoun S."/>
            <person name="Haridas S."/>
            <person name="Kuo A."/>
            <person name="Mondo S."/>
            <person name="Pangilinan J."/>
            <person name="Riley R."/>
            <person name="LaButti K."/>
            <person name="Andreopoulos B."/>
            <person name="Lipzen A."/>
            <person name="Chen C."/>
            <person name="Yan M."/>
            <person name="Daum C."/>
            <person name="Ng V."/>
            <person name="Clum A."/>
            <person name="Steindorff A."/>
            <person name="Ohm R.A."/>
            <person name="Martin F."/>
            <person name="Silar P."/>
            <person name="Natvig D.O."/>
            <person name="Lalanne C."/>
            <person name="Gautier V."/>
            <person name="Ament-Velasquez S.L."/>
            <person name="Kruys A."/>
            <person name="Hutchinson M.I."/>
            <person name="Powell A.J."/>
            <person name="Barry K."/>
            <person name="Miller A.N."/>
            <person name="Grigoriev I.V."/>
            <person name="Debuchy R."/>
            <person name="Gladieux P."/>
            <person name="Hiltunen Thoren M."/>
            <person name="Johannesson H."/>
        </authorList>
    </citation>
    <scope>NUCLEOTIDE SEQUENCE [LARGE SCALE GENOMIC DNA]</scope>
    <source>
        <strain evidence="3">CBS 284.82</strain>
    </source>
</reference>
<evidence type="ECO:0000313" key="3">
    <source>
        <dbReference type="Proteomes" id="UP001303115"/>
    </source>
</evidence>
<accession>A0AAN6SKN0</accession>
<feature type="chain" id="PRO_5043045178" evidence="1">
    <location>
        <begin position="22"/>
        <end position="146"/>
    </location>
</feature>
<keyword evidence="1" id="KW-0732">Signal</keyword>
<name>A0AAN6SKN0_9PEZI</name>
<evidence type="ECO:0000313" key="2">
    <source>
        <dbReference type="EMBL" id="KAK4031154.1"/>
    </source>
</evidence>
<sequence length="146" mass="16214">MVSLKTALFFLPALVFQTGTAAPTSEPASKLPAHAAELVARAPNTIWIWACPDYTGPSMSLTYEKVNDCRAIPWQTLGSIWMPDNIVCTFTVKPGDCWDTIGNFRSQTIFPPGLADIRDWYEPRKADFPGYWHNNARSIQCGGANF</sequence>
<evidence type="ECO:0000256" key="1">
    <source>
        <dbReference type="SAM" id="SignalP"/>
    </source>
</evidence>
<comment type="caution">
    <text evidence="2">The sequence shown here is derived from an EMBL/GenBank/DDBJ whole genome shotgun (WGS) entry which is preliminary data.</text>
</comment>
<keyword evidence="3" id="KW-1185">Reference proteome</keyword>
<feature type="signal peptide" evidence="1">
    <location>
        <begin position="1"/>
        <end position="21"/>
    </location>
</feature>
<protein>
    <submittedName>
        <fullName evidence="2">MRSP1/expansin-like protein</fullName>
    </submittedName>
</protein>
<dbReference type="AlphaFoldDB" id="A0AAN6SKN0"/>
<dbReference type="EMBL" id="MU855114">
    <property type="protein sequence ID" value="KAK4031154.1"/>
    <property type="molecule type" value="Genomic_DNA"/>
</dbReference>